<gene>
    <name evidence="1" type="ORF">FA707_07840</name>
</gene>
<proteinExistence type="predicted"/>
<evidence type="ECO:0000313" key="2">
    <source>
        <dbReference type="Proteomes" id="UP000298615"/>
    </source>
</evidence>
<organism evidence="1 2">
    <name type="scientific">Vagococcus zengguangii</name>
    <dbReference type="NCBI Taxonomy" id="2571750"/>
    <lineage>
        <taxon>Bacteria</taxon>
        <taxon>Bacillati</taxon>
        <taxon>Bacillota</taxon>
        <taxon>Bacilli</taxon>
        <taxon>Lactobacillales</taxon>
        <taxon>Enterococcaceae</taxon>
        <taxon>Vagococcus</taxon>
    </lineage>
</organism>
<dbReference type="Proteomes" id="UP000298615">
    <property type="component" value="Chromosome"/>
</dbReference>
<reference evidence="1 2" key="1">
    <citation type="submission" date="2019-04" db="EMBL/GenBank/DDBJ databases">
        <title>Vagococcus sp. nov., isolated from faeces of yaks (Bos grunniens).</title>
        <authorList>
            <person name="Ge Y."/>
        </authorList>
    </citation>
    <scope>NUCLEOTIDE SEQUENCE [LARGE SCALE GENOMIC DNA]</scope>
    <source>
        <strain evidence="1 2">MN-17</strain>
    </source>
</reference>
<dbReference type="KEGG" id="vao:FA707_07840"/>
<dbReference type="AlphaFoldDB" id="A0A4D7CUW3"/>
<dbReference type="InterPro" id="IPR027994">
    <property type="entry name" value="WxL_dom"/>
</dbReference>
<dbReference type="Pfam" id="PF13731">
    <property type="entry name" value="WxL"/>
    <property type="match status" value="1"/>
</dbReference>
<protein>
    <submittedName>
        <fullName evidence="1">WxL domain-containing protein</fullName>
    </submittedName>
</protein>
<name>A0A4D7CUW3_9ENTE</name>
<accession>A0A4D7CUW3</accession>
<dbReference type="OrthoDB" id="2356942at2"/>
<sequence length="244" mass="26106">MKKINLLSIGLLTSSLLGGAVVNADTSITSTGRVSVKELTQVEPENPDPEGPGEIIEPPITPPGENRFKVIHASNLEFGEVEATAKEQVVKAKTLAVTTSESLDQVQRVPWVTTYDMRNATERSDWKLEASTTPLEDGSGHVLRGAEITLSNLNYASGSERAPQARAGKITLGYSPQTLATATAYSEENGTQDTGVGSWSLAMGYKNEDETLTDGVELRIPSNIVINDGVEYTSTITWNLSVGP</sequence>
<evidence type="ECO:0000313" key="1">
    <source>
        <dbReference type="EMBL" id="QCI86882.1"/>
    </source>
</evidence>
<dbReference type="EMBL" id="CP039712">
    <property type="protein sequence ID" value="QCI86882.1"/>
    <property type="molecule type" value="Genomic_DNA"/>
</dbReference>
<keyword evidence="2" id="KW-1185">Reference proteome</keyword>
<dbReference type="RefSeq" id="WP_136953704.1">
    <property type="nucleotide sequence ID" value="NZ_CP039712.1"/>
</dbReference>